<evidence type="ECO:0000313" key="2">
    <source>
        <dbReference type="EMBL" id="SEQ86763.1"/>
    </source>
</evidence>
<dbReference type="PANTHER" id="PTHR43833">
    <property type="entry name" value="POTASSIUM CHANNEL PROTEIN 2-RELATED-RELATED"/>
    <property type="match status" value="1"/>
</dbReference>
<dbReference type="STRING" id="402600.SAMN05216188_10610"/>
<dbReference type="InterPro" id="IPR003148">
    <property type="entry name" value="RCK_N"/>
</dbReference>
<dbReference type="Proteomes" id="UP000199352">
    <property type="component" value="Unassembled WGS sequence"/>
</dbReference>
<dbReference type="GO" id="GO:0034220">
    <property type="term" value="P:monoatomic ion transmembrane transport"/>
    <property type="evidence" value="ECO:0007669"/>
    <property type="project" value="UniProtKB-KW"/>
</dbReference>
<dbReference type="InterPro" id="IPR036291">
    <property type="entry name" value="NAD(P)-bd_dom_sf"/>
</dbReference>
<keyword evidence="2" id="KW-0813">Transport</keyword>
<evidence type="ECO:0000259" key="1">
    <source>
        <dbReference type="PROSITE" id="PS51201"/>
    </source>
</evidence>
<keyword evidence="2" id="KW-0407">Ion channel</keyword>
<sequence>MRSHAVLIGYSARGRVVLSTLFTAGHVTELTVVDPDPERVAQAGVDGVRAVEGEGWRLEVLRSAGAHASNHIVVAVPNDALALRITSVVRSLNEAATITTLVRSTELHGLLEFLGADHVLVLNRVGDWAPKTGSLPHDELPGLEWAVLERPVMQDEVGVSPLACGDDVLAIMRDGQRIWVEDPEAGQLRGDDKLVVFTNTLEET</sequence>
<dbReference type="OrthoDB" id="3680570at2"/>
<dbReference type="EMBL" id="FOFR01000006">
    <property type="protein sequence ID" value="SEQ86763.1"/>
    <property type="molecule type" value="Genomic_DNA"/>
</dbReference>
<feature type="domain" description="RCK N-terminal" evidence="1">
    <location>
        <begin position="2"/>
        <end position="120"/>
    </location>
</feature>
<dbReference type="InterPro" id="IPR050721">
    <property type="entry name" value="Trk_Ktr_HKT_K-transport"/>
</dbReference>
<dbReference type="GO" id="GO:0006813">
    <property type="term" value="P:potassium ion transport"/>
    <property type="evidence" value="ECO:0007669"/>
    <property type="project" value="InterPro"/>
</dbReference>
<accession>A0A1H9JJ09</accession>
<dbReference type="Gene3D" id="3.40.50.720">
    <property type="entry name" value="NAD(P)-binding Rossmann-like Domain"/>
    <property type="match status" value="1"/>
</dbReference>
<dbReference type="AlphaFoldDB" id="A0A1H9JJ09"/>
<organism evidence="2 3">
    <name type="scientific">Lentzea xinjiangensis</name>
    <dbReference type="NCBI Taxonomy" id="402600"/>
    <lineage>
        <taxon>Bacteria</taxon>
        <taxon>Bacillati</taxon>
        <taxon>Actinomycetota</taxon>
        <taxon>Actinomycetes</taxon>
        <taxon>Pseudonocardiales</taxon>
        <taxon>Pseudonocardiaceae</taxon>
        <taxon>Lentzea</taxon>
    </lineage>
</organism>
<dbReference type="RefSeq" id="WP_089951373.1">
    <property type="nucleotide sequence ID" value="NZ_FOFR01000006.1"/>
</dbReference>
<protein>
    <submittedName>
        <fullName evidence="2">Voltage-gated potassium channel</fullName>
    </submittedName>
</protein>
<keyword evidence="2" id="KW-0406">Ion transport</keyword>
<dbReference type="SUPFAM" id="SSF51735">
    <property type="entry name" value="NAD(P)-binding Rossmann-fold domains"/>
    <property type="match status" value="1"/>
</dbReference>
<evidence type="ECO:0000313" key="3">
    <source>
        <dbReference type="Proteomes" id="UP000199352"/>
    </source>
</evidence>
<name>A0A1H9JJ09_9PSEU</name>
<reference evidence="3" key="1">
    <citation type="submission" date="2016-10" db="EMBL/GenBank/DDBJ databases">
        <authorList>
            <person name="Varghese N."/>
            <person name="Submissions S."/>
        </authorList>
    </citation>
    <scope>NUCLEOTIDE SEQUENCE [LARGE SCALE GENOMIC DNA]</scope>
    <source>
        <strain evidence="3">CGMCC 4.3525</strain>
    </source>
</reference>
<gene>
    <name evidence="2" type="ORF">SAMN05216188_10610</name>
</gene>
<keyword evidence="3" id="KW-1185">Reference proteome</keyword>
<proteinExistence type="predicted"/>
<dbReference type="PANTHER" id="PTHR43833:SF9">
    <property type="entry name" value="POTASSIUM CHANNEL PROTEIN YUGO-RELATED"/>
    <property type="match status" value="1"/>
</dbReference>
<dbReference type="PROSITE" id="PS51201">
    <property type="entry name" value="RCK_N"/>
    <property type="match status" value="1"/>
</dbReference>
<dbReference type="Pfam" id="PF02254">
    <property type="entry name" value="TrkA_N"/>
    <property type="match status" value="1"/>
</dbReference>